<organism evidence="4 5">
    <name type="scientific">Streptomyces echinoruber</name>
    <dbReference type="NCBI Taxonomy" id="68898"/>
    <lineage>
        <taxon>Bacteria</taxon>
        <taxon>Bacillati</taxon>
        <taxon>Actinomycetota</taxon>
        <taxon>Actinomycetes</taxon>
        <taxon>Kitasatosporales</taxon>
        <taxon>Streptomycetaceae</taxon>
        <taxon>Streptomyces</taxon>
    </lineage>
</organism>
<reference evidence="4" key="1">
    <citation type="journal article" date="2014" name="Int. J. Syst. Evol. Microbiol.">
        <title>Complete genome sequence of Corynebacterium casei LMG S-19264T (=DSM 44701T), isolated from a smear-ripened cheese.</title>
        <authorList>
            <consortium name="US DOE Joint Genome Institute (JGI-PGF)"/>
            <person name="Walter F."/>
            <person name="Albersmeier A."/>
            <person name="Kalinowski J."/>
            <person name="Ruckert C."/>
        </authorList>
    </citation>
    <scope>NUCLEOTIDE SEQUENCE</scope>
    <source>
        <strain evidence="4">JCM 5016</strain>
    </source>
</reference>
<proteinExistence type="predicted"/>
<protein>
    <submittedName>
        <fullName evidence="4">TetR family transcriptional regulator</fullName>
    </submittedName>
</protein>
<dbReference type="RefSeq" id="WP_190057694.1">
    <property type="nucleotide sequence ID" value="NZ_BMWH01000008.1"/>
</dbReference>
<feature type="domain" description="HTH tetR-type" evidence="3">
    <location>
        <begin position="15"/>
        <end position="76"/>
    </location>
</feature>
<keyword evidence="1 2" id="KW-0238">DNA-binding</keyword>
<dbReference type="InterPro" id="IPR001647">
    <property type="entry name" value="HTH_TetR"/>
</dbReference>
<dbReference type="Pfam" id="PF00440">
    <property type="entry name" value="TetR_N"/>
    <property type="match status" value="1"/>
</dbReference>
<dbReference type="GO" id="GO:0006355">
    <property type="term" value="P:regulation of DNA-templated transcription"/>
    <property type="evidence" value="ECO:0007669"/>
    <property type="project" value="UniProtKB-ARBA"/>
</dbReference>
<dbReference type="InterPro" id="IPR036271">
    <property type="entry name" value="Tet_transcr_reg_TetR-rel_C_sf"/>
</dbReference>
<evidence type="ECO:0000256" key="1">
    <source>
        <dbReference type="ARBA" id="ARBA00023125"/>
    </source>
</evidence>
<dbReference type="AlphaFoldDB" id="A0A918R5S3"/>
<dbReference type="EMBL" id="BMWH01000008">
    <property type="protein sequence ID" value="GGZ87685.1"/>
    <property type="molecule type" value="Genomic_DNA"/>
</dbReference>
<dbReference type="InterPro" id="IPR050109">
    <property type="entry name" value="HTH-type_TetR-like_transc_reg"/>
</dbReference>
<dbReference type="PROSITE" id="PS50977">
    <property type="entry name" value="HTH_TETR_2"/>
    <property type="match status" value="1"/>
</dbReference>
<evidence type="ECO:0000313" key="4">
    <source>
        <dbReference type="EMBL" id="GGZ87685.1"/>
    </source>
</evidence>
<dbReference type="SUPFAM" id="SSF48498">
    <property type="entry name" value="Tetracyclin repressor-like, C-terminal domain"/>
    <property type="match status" value="1"/>
</dbReference>
<sequence>MTREQKTASRTFTQQARRAQIVQAAIETVAEVGYSHASLQRIARHAGLSSTGMISYHFAGKPELITEVVDTIFRTLRETVAQHVGRETTYRGKLGAYIRSHVDFIARRPQYTLALMDLVATLRHDRIEGLEDLKERALSVAELVDLLDGGRRAGEFGCFDSVTVALTIRGAIHSLLCHRMLDVNLDLDRCGRELVAAVDRCTQPV</sequence>
<evidence type="ECO:0000259" key="3">
    <source>
        <dbReference type="PROSITE" id="PS50977"/>
    </source>
</evidence>
<comment type="caution">
    <text evidence="2">Lacks conserved residue(s) required for the propagation of feature annotation.</text>
</comment>
<dbReference type="InterPro" id="IPR009057">
    <property type="entry name" value="Homeodomain-like_sf"/>
</dbReference>
<comment type="caution">
    <text evidence="4">The sequence shown here is derived from an EMBL/GenBank/DDBJ whole genome shotgun (WGS) entry which is preliminary data.</text>
</comment>
<dbReference type="Gene3D" id="1.10.357.10">
    <property type="entry name" value="Tetracycline Repressor, domain 2"/>
    <property type="match status" value="1"/>
</dbReference>
<name>A0A918R5S3_9ACTN</name>
<accession>A0A918R5S3</accession>
<dbReference type="SUPFAM" id="SSF46689">
    <property type="entry name" value="Homeodomain-like"/>
    <property type="match status" value="1"/>
</dbReference>
<dbReference type="Proteomes" id="UP000623010">
    <property type="component" value="Unassembled WGS sequence"/>
</dbReference>
<dbReference type="PANTHER" id="PTHR30328:SF54">
    <property type="entry name" value="HTH-TYPE TRANSCRIPTIONAL REPRESSOR SCO4008"/>
    <property type="match status" value="1"/>
</dbReference>
<dbReference type="Gene3D" id="1.10.10.60">
    <property type="entry name" value="Homeodomain-like"/>
    <property type="match status" value="1"/>
</dbReference>
<evidence type="ECO:0000313" key="5">
    <source>
        <dbReference type="Proteomes" id="UP000623010"/>
    </source>
</evidence>
<reference evidence="4" key="2">
    <citation type="submission" date="2020-09" db="EMBL/GenBank/DDBJ databases">
        <authorList>
            <person name="Sun Q."/>
            <person name="Ohkuma M."/>
        </authorList>
    </citation>
    <scope>NUCLEOTIDE SEQUENCE</scope>
    <source>
        <strain evidence="4">JCM 5016</strain>
    </source>
</reference>
<gene>
    <name evidence="4" type="ORF">GCM10010389_27600</name>
</gene>
<dbReference type="GO" id="GO:0003677">
    <property type="term" value="F:DNA binding"/>
    <property type="evidence" value="ECO:0007669"/>
    <property type="project" value="UniProtKB-UniRule"/>
</dbReference>
<keyword evidence="5" id="KW-1185">Reference proteome</keyword>
<evidence type="ECO:0000256" key="2">
    <source>
        <dbReference type="PROSITE-ProRule" id="PRU00335"/>
    </source>
</evidence>
<dbReference type="PANTHER" id="PTHR30328">
    <property type="entry name" value="TRANSCRIPTIONAL REPRESSOR"/>
    <property type="match status" value="1"/>
</dbReference>